<accession>A0ABR1KYG8</accession>
<gene>
    <name evidence="4" type="ORF">IWZ03DRAFT_339295</name>
</gene>
<proteinExistence type="predicted"/>
<organism evidence="4 5">
    <name type="scientific">Phyllosticta citriasiana</name>
    <dbReference type="NCBI Taxonomy" id="595635"/>
    <lineage>
        <taxon>Eukaryota</taxon>
        <taxon>Fungi</taxon>
        <taxon>Dikarya</taxon>
        <taxon>Ascomycota</taxon>
        <taxon>Pezizomycotina</taxon>
        <taxon>Dothideomycetes</taxon>
        <taxon>Dothideomycetes incertae sedis</taxon>
        <taxon>Botryosphaeriales</taxon>
        <taxon>Phyllostictaceae</taxon>
        <taxon>Phyllosticta</taxon>
    </lineage>
</organism>
<keyword evidence="4" id="KW-0503">Monooxygenase</keyword>
<sequence length="569" mass="63761">MEEFDLVVIGAGWNGLAATKTYIQLHPTENVVVIDSAESIGGVWSQERLYPGLKSNNMLGTYEFSDFPMDEETYGIKTGQHMPGAVLHRYLTDYAERFISKRVRLRTKVDTAEQDESGAWLLRTSCDGEIGTLRTQRLVVATGVTSEPAVPQFQGQESFAAPIFHAKDFRQRDDTLVTCRSVTVVGGAKSAWDAAYAYAEAGIYVDLIIRESGRGPVWMAPPYVTPLKKWLESLLTTRLLTWFSPCIWGDEDGYGLIRWFLHGTWVGRKIVDAFWHILAEDVKALNGYDKHPETKKLKPWNSAFWIASSLSILNYPTDFFELVRRRQIRVHIASITHLSARTVHLSDGQALPADALLCATGWKATPPLTFLPPGSVASLGLPHTTKLASALVEKANATILSLFPRLKSQPPVPHRAEYANTSHPFRLYRLIAPPAHVCSPHHHHRTLAFAGMTMTTCTALMAQTQALWISAYFDGALTRVPADAAAATWSALLHSQFGRWRYPLGYGARVPDFVFDVLPYVDMLLRDLGLRTRRKGSWWRDILSPHSVKDYRGLVEEWAEKEGMRVKGV</sequence>
<dbReference type="Proteomes" id="UP001363622">
    <property type="component" value="Unassembled WGS sequence"/>
</dbReference>
<dbReference type="GO" id="GO:0004497">
    <property type="term" value="F:monooxygenase activity"/>
    <property type="evidence" value="ECO:0007669"/>
    <property type="project" value="UniProtKB-KW"/>
</dbReference>
<dbReference type="InterPro" id="IPR050346">
    <property type="entry name" value="FMO-like"/>
</dbReference>
<keyword evidence="5" id="KW-1185">Reference proteome</keyword>
<dbReference type="PANTHER" id="PTHR23023">
    <property type="entry name" value="DIMETHYLANILINE MONOOXYGENASE"/>
    <property type="match status" value="1"/>
</dbReference>
<dbReference type="EMBL" id="JBBPHU010000001">
    <property type="protein sequence ID" value="KAK7523899.1"/>
    <property type="molecule type" value="Genomic_DNA"/>
</dbReference>
<dbReference type="Pfam" id="PF13738">
    <property type="entry name" value="Pyr_redox_3"/>
    <property type="match status" value="1"/>
</dbReference>
<keyword evidence="3" id="KW-0560">Oxidoreductase</keyword>
<keyword evidence="1" id="KW-0285">Flavoprotein</keyword>
<comment type="caution">
    <text evidence="4">The sequence shown here is derived from an EMBL/GenBank/DDBJ whole genome shotgun (WGS) entry which is preliminary data.</text>
</comment>
<name>A0ABR1KYG8_9PEZI</name>
<dbReference type="SUPFAM" id="SSF51905">
    <property type="entry name" value="FAD/NAD(P)-binding domain"/>
    <property type="match status" value="2"/>
</dbReference>
<evidence type="ECO:0000256" key="1">
    <source>
        <dbReference type="ARBA" id="ARBA00022630"/>
    </source>
</evidence>
<reference evidence="4 5" key="1">
    <citation type="submission" date="2024-04" db="EMBL/GenBank/DDBJ databases">
        <title>Phyllosticta paracitricarpa is synonymous to the EU quarantine fungus P. citricarpa based on phylogenomic analyses.</title>
        <authorList>
            <consortium name="Lawrence Berkeley National Laboratory"/>
            <person name="Van Ingen-Buijs V.A."/>
            <person name="Van Westerhoven A.C."/>
            <person name="Haridas S."/>
            <person name="Skiadas P."/>
            <person name="Martin F."/>
            <person name="Groenewald J.Z."/>
            <person name="Crous P.W."/>
            <person name="Seidl M.F."/>
        </authorList>
    </citation>
    <scope>NUCLEOTIDE SEQUENCE [LARGE SCALE GENOMIC DNA]</scope>
    <source>
        <strain evidence="4 5">CBS 123371</strain>
    </source>
</reference>
<evidence type="ECO:0000313" key="4">
    <source>
        <dbReference type="EMBL" id="KAK7523899.1"/>
    </source>
</evidence>
<keyword evidence="2" id="KW-0274">FAD</keyword>
<protein>
    <submittedName>
        <fullName evidence="4">Dimethylaniline monooxygenase (N-oxide forming)</fullName>
    </submittedName>
</protein>
<evidence type="ECO:0000313" key="5">
    <source>
        <dbReference type="Proteomes" id="UP001363622"/>
    </source>
</evidence>
<dbReference type="InterPro" id="IPR036188">
    <property type="entry name" value="FAD/NAD-bd_sf"/>
</dbReference>
<evidence type="ECO:0000256" key="2">
    <source>
        <dbReference type="ARBA" id="ARBA00022827"/>
    </source>
</evidence>
<evidence type="ECO:0000256" key="3">
    <source>
        <dbReference type="ARBA" id="ARBA00023002"/>
    </source>
</evidence>
<dbReference type="Gene3D" id="3.50.50.60">
    <property type="entry name" value="FAD/NAD(P)-binding domain"/>
    <property type="match status" value="1"/>
</dbReference>